<reference evidence="6" key="2">
    <citation type="submission" date="2021-01" db="EMBL/GenBank/DDBJ databases">
        <authorList>
            <person name="Schikora-Tamarit M.A."/>
        </authorList>
    </citation>
    <scope>NUCLEOTIDE SEQUENCE</scope>
    <source>
        <strain evidence="6">CBS6075</strain>
    </source>
</reference>
<comment type="similarity">
    <text evidence="2">Belongs to the Mediator complex subunit 22 family.</text>
</comment>
<evidence type="ECO:0000313" key="7">
    <source>
        <dbReference type="Proteomes" id="UP000769157"/>
    </source>
</evidence>
<protein>
    <recommendedName>
        <fullName evidence="8">Mediator of RNA polymerase II transcription subunit 22</fullName>
    </recommendedName>
</protein>
<name>A0A9P8T1V4_9ASCO</name>
<dbReference type="RefSeq" id="XP_046059389.1">
    <property type="nucleotide sequence ID" value="XM_046206745.1"/>
</dbReference>
<reference evidence="6" key="1">
    <citation type="journal article" date="2021" name="Open Biol.">
        <title>Shared evolutionary footprints suggest mitochondrial oxidative damage underlies multiple complex I losses in fungi.</title>
        <authorList>
            <person name="Schikora-Tamarit M.A."/>
            <person name="Marcet-Houben M."/>
            <person name="Nosek J."/>
            <person name="Gabaldon T."/>
        </authorList>
    </citation>
    <scope>NUCLEOTIDE SEQUENCE</scope>
    <source>
        <strain evidence="6">CBS6075</strain>
    </source>
</reference>
<dbReference type="EMBL" id="JAEUBE010000378">
    <property type="protein sequence ID" value="KAH3662300.1"/>
    <property type="molecule type" value="Genomic_DNA"/>
</dbReference>
<dbReference type="InterPro" id="IPR009332">
    <property type="entry name" value="Med22"/>
</dbReference>
<dbReference type="Gene3D" id="6.10.280.160">
    <property type="entry name" value="Mediator of RNA polymerase II transcription subunit 22"/>
    <property type="match status" value="1"/>
</dbReference>
<comment type="subcellular location">
    <subcellularLocation>
        <location evidence="1">Nucleus</location>
    </subcellularLocation>
</comment>
<evidence type="ECO:0000256" key="4">
    <source>
        <dbReference type="ARBA" id="ARBA00023163"/>
    </source>
</evidence>
<evidence type="ECO:0000313" key="6">
    <source>
        <dbReference type="EMBL" id="KAH3662300.1"/>
    </source>
</evidence>
<evidence type="ECO:0000256" key="5">
    <source>
        <dbReference type="ARBA" id="ARBA00023242"/>
    </source>
</evidence>
<dbReference type="PANTHER" id="PTHR12434:SF6">
    <property type="entry name" value="MEDIATOR OF RNA POLYMERASE II TRANSCRIPTION SUBUNIT 22"/>
    <property type="match status" value="1"/>
</dbReference>
<gene>
    <name evidence="6" type="ORF">OGAPHI_005550</name>
</gene>
<keyword evidence="5" id="KW-0539">Nucleus</keyword>
<dbReference type="GO" id="GO:0003712">
    <property type="term" value="F:transcription coregulator activity"/>
    <property type="evidence" value="ECO:0007669"/>
    <property type="project" value="InterPro"/>
</dbReference>
<keyword evidence="4" id="KW-0804">Transcription</keyword>
<evidence type="ECO:0008006" key="8">
    <source>
        <dbReference type="Google" id="ProtNLM"/>
    </source>
</evidence>
<comment type="caution">
    <text evidence="6">The sequence shown here is derived from an EMBL/GenBank/DDBJ whole genome shotgun (WGS) entry which is preliminary data.</text>
</comment>
<dbReference type="PANTHER" id="PTHR12434">
    <property type="entry name" value="MEDIATOR OF RNA POLYMERASE II TRANSCRIPTION SUBUNIT 22"/>
    <property type="match status" value="1"/>
</dbReference>
<evidence type="ECO:0000256" key="3">
    <source>
        <dbReference type="ARBA" id="ARBA00023015"/>
    </source>
</evidence>
<dbReference type="GO" id="GO:0006357">
    <property type="term" value="P:regulation of transcription by RNA polymerase II"/>
    <property type="evidence" value="ECO:0007669"/>
    <property type="project" value="InterPro"/>
</dbReference>
<evidence type="ECO:0000256" key="1">
    <source>
        <dbReference type="ARBA" id="ARBA00004123"/>
    </source>
</evidence>
<organism evidence="6 7">
    <name type="scientific">Ogataea philodendri</name>
    <dbReference type="NCBI Taxonomy" id="1378263"/>
    <lineage>
        <taxon>Eukaryota</taxon>
        <taxon>Fungi</taxon>
        <taxon>Dikarya</taxon>
        <taxon>Ascomycota</taxon>
        <taxon>Saccharomycotina</taxon>
        <taxon>Pichiomycetes</taxon>
        <taxon>Pichiales</taxon>
        <taxon>Pichiaceae</taxon>
        <taxon>Ogataea</taxon>
    </lineage>
</organism>
<proteinExistence type="inferred from homology"/>
<dbReference type="GeneID" id="70237514"/>
<keyword evidence="3" id="KW-0805">Transcription regulation</keyword>
<evidence type="ECO:0000256" key="2">
    <source>
        <dbReference type="ARBA" id="ARBA00005942"/>
    </source>
</evidence>
<dbReference type="AlphaFoldDB" id="A0A9P8T1V4"/>
<sequence length="105" mass="11975">MSRRFTSLLTRVNNNVELVLQKFHDIVELSSIEDKSQETQAIEALQIESNAATVVRLTEELLAITRQLKEAWILGQVPNSIESQQDERLLQAKMNQLLEVVSTLK</sequence>
<dbReference type="GO" id="GO:0016592">
    <property type="term" value="C:mediator complex"/>
    <property type="evidence" value="ECO:0007669"/>
    <property type="project" value="InterPro"/>
</dbReference>
<accession>A0A9P8T1V4</accession>
<dbReference type="OrthoDB" id="203279at2759"/>
<keyword evidence="7" id="KW-1185">Reference proteome</keyword>
<dbReference type="Proteomes" id="UP000769157">
    <property type="component" value="Unassembled WGS sequence"/>
</dbReference>
<dbReference type="Pfam" id="PF06179">
    <property type="entry name" value="Med22"/>
    <property type="match status" value="1"/>
</dbReference>